<proteinExistence type="predicted"/>
<dbReference type="GO" id="GO:0016757">
    <property type="term" value="F:glycosyltransferase activity"/>
    <property type="evidence" value="ECO:0007669"/>
    <property type="project" value="TreeGrafter"/>
</dbReference>
<keyword evidence="2" id="KW-0812">Transmembrane</keyword>
<comment type="subcellular location">
    <subcellularLocation>
        <location evidence="1">Membrane</location>
        <topology evidence="1">Single-pass membrane protein</topology>
    </subcellularLocation>
</comment>
<evidence type="ECO:0000256" key="3">
    <source>
        <dbReference type="ARBA" id="ARBA00022989"/>
    </source>
</evidence>
<dbReference type="GO" id="GO:0016020">
    <property type="term" value="C:membrane"/>
    <property type="evidence" value="ECO:0007669"/>
    <property type="project" value="UniProtKB-SubCell"/>
</dbReference>
<evidence type="ECO:0000256" key="1">
    <source>
        <dbReference type="ARBA" id="ARBA00004167"/>
    </source>
</evidence>
<organism evidence="4">
    <name type="scientific">viral metagenome</name>
    <dbReference type="NCBI Taxonomy" id="1070528"/>
    <lineage>
        <taxon>unclassified sequences</taxon>
        <taxon>metagenomes</taxon>
        <taxon>organismal metagenomes</taxon>
    </lineage>
</organism>
<dbReference type="AlphaFoldDB" id="A0A6C0I743"/>
<sequence>MFRQKQFDYNMISNIDKFRRSDTRLVYLFTNARDEPNIAEWIAHHLLLGFDKIYIFDHKSVTPISNLLNTNFDNRVVINRINTEGAIKLDLMTQAVQISQKNNVSWMLYLDADEFLLLNNFTNVKDLLNCFNFADSLAVNWLMFGTSYHKTQPKGLLTENFIRSDKIVNQHIKSFVRPEKVILPAGNPHFFNMVNPNRVFAASGNKMSLGPFNPVPKLFTRVSAYVAHYYTQSEDEHLRRKGRAMDDGTAPGKCAMYPEIHTIHNEVINNQMQNKYSERIKTFLAQYNIVL</sequence>
<keyword evidence="3" id="KW-0472">Membrane</keyword>
<dbReference type="GO" id="GO:0005737">
    <property type="term" value="C:cytoplasm"/>
    <property type="evidence" value="ECO:0007669"/>
    <property type="project" value="TreeGrafter"/>
</dbReference>
<name>A0A6C0I743_9ZZZZ</name>
<keyword evidence="3" id="KW-1133">Transmembrane helix</keyword>
<dbReference type="PANTHER" id="PTHR21461:SF69">
    <property type="entry name" value="GLYCOSYLTRANSFERASE FAMILY 92 PROTEIN"/>
    <property type="match status" value="1"/>
</dbReference>
<protein>
    <recommendedName>
        <fullName evidence="5">Glycosyltransferase 2-like domain-containing protein</fullName>
    </recommendedName>
</protein>
<evidence type="ECO:0000256" key="2">
    <source>
        <dbReference type="ARBA" id="ARBA00022692"/>
    </source>
</evidence>
<dbReference type="PANTHER" id="PTHR21461">
    <property type="entry name" value="GLYCOSYLTRANSFERASE FAMILY 92 PROTEIN"/>
    <property type="match status" value="1"/>
</dbReference>
<evidence type="ECO:0000313" key="4">
    <source>
        <dbReference type="EMBL" id="QHT88734.1"/>
    </source>
</evidence>
<reference evidence="4" key="1">
    <citation type="journal article" date="2020" name="Nature">
        <title>Giant virus diversity and host interactions through global metagenomics.</title>
        <authorList>
            <person name="Schulz F."/>
            <person name="Roux S."/>
            <person name="Paez-Espino D."/>
            <person name="Jungbluth S."/>
            <person name="Walsh D.A."/>
            <person name="Denef V.J."/>
            <person name="McMahon K.D."/>
            <person name="Konstantinidis K.T."/>
            <person name="Eloe-Fadrosh E.A."/>
            <person name="Kyrpides N.C."/>
            <person name="Woyke T."/>
        </authorList>
    </citation>
    <scope>NUCLEOTIDE SEQUENCE</scope>
    <source>
        <strain evidence="4">GVMAG-M-3300023184-51</strain>
    </source>
</reference>
<dbReference type="EMBL" id="MN740122">
    <property type="protein sequence ID" value="QHT88734.1"/>
    <property type="molecule type" value="Genomic_DNA"/>
</dbReference>
<dbReference type="Pfam" id="PF13704">
    <property type="entry name" value="Glyco_tranf_2_4"/>
    <property type="match status" value="1"/>
</dbReference>
<accession>A0A6C0I743</accession>
<evidence type="ECO:0008006" key="5">
    <source>
        <dbReference type="Google" id="ProtNLM"/>
    </source>
</evidence>